<keyword evidence="8 9" id="KW-0472">Membrane</keyword>
<dbReference type="PANTHER" id="PTHR34308">
    <property type="entry name" value="COBALAMIN BIOSYNTHESIS PROTEIN CBIB"/>
    <property type="match status" value="1"/>
</dbReference>
<evidence type="ECO:0000256" key="8">
    <source>
        <dbReference type="ARBA" id="ARBA00023136"/>
    </source>
</evidence>
<comment type="pathway">
    <text evidence="2 9">Cofactor biosynthesis; adenosylcobalamin biosynthesis.</text>
</comment>
<accession>A0ABX7BFB2</accession>
<organism evidence="10 11">
    <name type="scientific">Skermanella cutis</name>
    <dbReference type="NCBI Taxonomy" id="2775420"/>
    <lineage>
        <taxon>Bacteria</taxon>
        <taxon>Pseudomonadati</taxon>
        <taxon>Pseudomonadota</taxon>
        <taxon>Alphaproteobacteria</taxon>
        <taxon>Rhodospirillales</taxon>
        <taxon>Azospirillaceae</taxon>
        <taxon>Skermanella</taxon>
    </lineage>
</organism>
<keyword evidence="6 9" id="KW-0812">Transmembrane</keyword>
<evidence type="ECO:0000256" key="6">
    <source>
        <dbReference type="ARBA" id="ARBA00022692"/>
    </source>
</evidence>
<dbReference type="HAMAP" id="MF_00024">
    <property type="entry name" value="CobD_CbiB"/>
    <property type="match status" value="1"/>
</dbReference>
<evidence type="ECO:0000256" key="9">
    <source>
        <dbReference type="HAMAP-Rule" id="MF_00024"/>
    </source>
</evidence>
<gene>
    <name evidence="9" type="primary">cobD</name>
    <name evidence="10" type="ORF">IGS68_02870</name>
</gene>
<dbReference type="EMBL" id="CP067420">
    <property type="protein sequence ID" value="QQP92280.1"/>
    <property type="molecule type" value="Genomic_DNA"/>
</dbReference>
<keyword evidence="4 9" id="KW-1003">Cell membrane</keyword>
<dbReference type="Pfam" id="PF03186">
    <property type="entry name" value="CobD_Cbib"/>
    <property type="match status" value="1"/>
</dbReference>
<evidence type="ECO:0000256" key="2">
    <source>
        <dbReference type="ARBA" id="ARBA00004953"/>
    </source>
</evidence>
<proteinExistence type="inferred from homology"/>
<keyword evidence="5 9" id="KW-0169">Cobalamin biosynthesis</keyword>
<evidence type="ECO:0000256" key="7">
    <source>
        <dbReference type="ARBA" id="ARBA00022989"/>
    </source>
</evidence>
<comment type="similarity">
    <text evidence="3 9">Belongs to the CobD/CbiB family.</text>
</comment>
<keyword evidence="11" id="KW-1185">Reference proteome</keyword>
<dbReference type="PANTHER" id="PTHR34308:SF1">
    <property type="entry name" value="COBALAMIN BIOSYNTHESIS PROTEIN CBIB"/>
    <property type="match status" value="1"/>
</dbReference>
<feature type="transmembrane region" description="Helical" evidence="9">
    <location>
        <begin position="60"/>
        <end position="81"/>
    </location>
</feature>
<reference evidence="10" key="1">
    <citation type="submission" date="2021-02" db="EMBL/GenBank/DDBJ databases">
        <title>Skermanella TT6 skin isolate.</title>
        <authorList>
            <person name="Lee K."/>
            <person name="Ganzorig M."/>
        </authorList>
    </citation>
    <scope>NUCLEOTIDE SEQUENCE</scope>
    <source>
        <strain evidence="10">TT6</strain>
    </source>
</reference>
<evidence type="ECO:0000256" key="5">
    <source>
        <dbReference type="ARBA" id="ARBA00022573"/>
    </source>
</evidence>
<feature type="transmembrane region" description="Helical" evidence="9">
    <location>
        <begin position="294"/>
        <end position="317"/>
    </location>
</feature>
<evidence type="ECO:0000256" key="3">
    <source>
        <dbReference type="ARBA" id="ARBA00006263"/>
    </source>
</evidence>
<keyword evidence="7 9" id="KW-1133">Transmembrane helix</keyword>
<dbReference type="Proteomes" id="UP000595197">
    <property type="component" value="Chromosome"/>
</dbReference>
<comment type="caution">
    <text evidence="9">Lacks conserved residue(s) required for the propagation of feature annotation.</text>
</comment>
<feature type="transmembrane region" description="Helical" evidence="9">
    <location>
        <begin position="167"/>
        <end position="187"/>
    </location>
</feature>
<evidence type="ECO:0000313" key="10">
    <source>
        <dbReference type="EMBL" id="QQP92280.1"/>
    </source>
</evidence>
<comment type="function">
    <text evidence="9">Converts cobyric acid to cobinamide by the addition of aminopropanol on the F carboxylic group.</text>
</comment>
<protein>
    <recommendedName>
        <fullName evidence="9">Cobalamin biosynthesis protein CobD</fullName>
    </recommendedName>
</protein>
<sequence length="320" mass="33535">MPGGAESLLLLPIALALAALAGDWPAVDGVLGLPRRLALNSAGWLDRRLNRLNRSPRTRLVRGLLVTVLFAVLALAAGLALTVALRPLPYGYAVELALVAGALQVRRPWNRLRTTMRALEWKGLPAGRDAVRDLTDRHALGLDEHGVVRAAVEGAARALDGRVVAPAFWYALAGLPGILLWTAVDALDRAIGDRGPRHDRFGLATARLRAALGWVPTRLTGLLLVLACPFVPRTRTGEAARTLALAAPAPVAAIAGALDLSLGGPRREGEVMVRAPWIGEGRARAVPADIRPALALYAVACLLLAGLAAAAAAAAALHSF</sequence>
<evidence type="ECO:0000256" key="1">
    <source>
        <dbReference type="ARBA" id="ARBA00004651"/>
    </source>
</evidence>
<dbReference type="InterPro" id="IPR004485">
    <property type="entry name" value="Cobalamin_biosynth_CobD/CbiB"/>
</dbReference>
<evidence type="ECO:0000313" key="11">
    <source>
        <dbReference type="Proteomes" id="UP000595197"/>
    </source>
</evidence>
<evidence type="ECO:0000256" key="4">
    <source>
        <dbReference type="ARBA" id="ARBA00022475"/>
    </source>
</evidence>
<name>A0ABX7BFB2_9PROT</name>
<comment type="subcellular location">
    <subcellularLocation>
        <location evidence="1 9">Cell membrane</location>
        <topology evidence="1 9">Multi-pass membrane protein</topology>
    </subcellularLocation>
</comment>